<dbReference type="InterPro" id="IPR001792">
    <property type="entry name" value="Acylphosphatase-like_dom"/>
</dbReference>
<comment type="catalytic activity">
    <reaction evidence="7 8">
        <text>C-terminal L-cysteinyl-[HypE protein] + carbamoyl phosphate + ATP + H2O = C-terminal S-carboxamide-L-cysteinyl-[HypE protein] + AMP + phosphate + diphosphate + H(+)</text>
        <dbReference type="Rhea" id="RHEA:55636"/>
        <dbReference type="Rhea" id="RHEA-COMP:14247"/>
        <dbReference type="Rhea" id="RHEA-COMP:14392"/>
        <dbReference type="ChEBI" id="CHEBI:15377"/>
        <dbReference type="ChEBI" id="CHEBI:15378"/>
        <dbReference type="ChEBI" id="CHEBI:30616"/>
        <dbReference type="ChEBI" id="CHEBI:33019"/>
        <dbReference type="ChEBI" id="CHEBI:43474"/>
        <dbReference type="ChEBI" id="CHEBI:58228"/>
        <dbReference type="ChEBI" id="CHEBI:76913"/>
        <dbReference type="ChEBI" id="CHEBI:139126"/>
        <dbReference type="ChEBI" id="CHEBI:456215"/>
    </reaction>
</comment>
<protein>
    <recommendedName>
        <fullName evidence="8">Carbamoyltransferase HypF</fullName>
        <ecNumber evidence="8">6.2.-.-</ecNumber>
    </recommendedName>
</protein>
<comment type="pathway">
    <text evidence="1 8">Protein modification; [NiFe] hydrogenase maturation.</text>
</comment>
<dbReference type="InterPro" id="IPR041440">
    <property type="entry name" value="HypF_C"/>
</dbReference>
<dbReference type="Gene3D" id="3.30.420.40">
    <property type="match status" value="1"/>
</dbReference>
<evidence type="ECO:0000259" key="10">
    <source>
        <dbReference type="PROSITE" id="PS51160"/>
    </source>
</evidence>
<dbReference type="InterPro" id="IPR055128">
    <property type="entry name" value="HypF_C_2"/>
</dbReference>
<evidence type="ECO:0000259" key="11">
    <source>
        <dbReference type="PROSITE" id="PS51163"/>
    </source>
</evidence>
<dbReference type="Gene3D" id="3.90.870.50">
    <property type="match status" value="1"/>
</dbReference>
<dbReference type="Pfam" id="PF22521">
    <property type="entry name" value="HypF_C_2"/>
    <property type="match status" value="1"/>
</dbReference>
<dbReference type="InterPro" id="IPR011125">
    <property type="entry name" value="Znf_HypF"/>
</dbReference>
<feature type="active site" evidence="9">
    <location>
        <position position="38"/>
    </location>
</feature>
<dbReference type="InterPro" id="IPR006070">
    <property type="entry name" value="Sua5-like_dom"/>
</dbReference>
<reference evidence="12 13" key="1">
    <citation type="submission" date="2017-06" db="EMBL/GenBank/DDBJ databases">
        <title>Complete genome of Francisella halioticida.</title>
        <authorList>
            <person name="Sjodin A."/>
        </authorList>
    </citation>
    <scope>NUCLEOTIDE SEQUENCE [LARGE SCALE GENOMIC DNA]</scope>
    <source>
        <strain evidence="12 13">DSM 23729</strain>
    </source>
</reference>
<dbReference type="PANTHER" id="PTHR42959:SF1">
    <property type="entry name" value="CARBAMOYLTRANSFERASE HYPF"/>
    <property type="match status" value="1"/>
</dbReference>
<dbReference type="EMBL" id="CP022132">
    <property type="protein sequence ID" value="ASG67010.1"/>
    <property type="molecule type" value="Genomic_DNA"/>
</dbReference>
<organism evidence="12 13">
    <name type="scientific">Francisella halioticida</name>
    <dbReference type="NCBI Taxonomy" id="549298"/>
    <lineage>
        <taxon>Bacteria</taxon>
        <taxon>Pseudomonadati</taxon>
        <taxon>Pseudomonadota</taxon>
        <taxon>Gammaproteobacteria</taxon>
        <taxon>Thiotrichales</taxon>
        <taxon>Francisellaceae</taxon>
        <taxon>Francisella</taxon>
    </lineage>
</organism>
<keyword evidence="6" id="KW-0862">Zinc</keyword>
<evidence type="ECO:0000256" key="6">
    <source>
        <dbReference type="ARBA" id="ARBA00022833"/>
    </source>
</evidence>
<name>A0ABM6LWT6_9GAMM</name>
<dbReference type="PIRSF" id="PIRSF006256">
    <property type="entry name" value="CMPcnvr_hdrg_mat"/>
    <property type="match status" value="1"/>
</dbReference>
<keyword evidence="3" id="KW-0436">Ligase</keyword>
<evidence type="ECO:0000256" key="4">
    <source>
        <dbReference type="ARBA" id="ARBA00022723"/>
    </source>
</evidence>
<comment type="similarity">
    <text evidence="2 8">Belongs to the carbamoyltransferase HypF family.</text>
</comment>
<dbReference type="Pfam" id="PF01300">
    <property type="entry name" value="Sua5_yciO_yrdC"/>
    <property type="match status" value="1"/>
</dbReference>
<proteinExistence type="inferred from homology"/>
<dbReference type="PROSITE" id="PS51160">
    <property type="entry name" value="ACYLPHOSPHATASE_3"/>
    <property type="match status" value="1"/>
</dbReference>
<dbReference type="PROSITE" id="PS51163">
    <property type="entry name" value="YRDC"/>
    <property type="match status" value="1"/>
</dbReference>
<dbReference type="NCBIfam" id="TIGR00143">
    <property type="entry name" value="hypF"/>
    <property type="match status" value="1"/>
</dbReference>
<sequence length="755" mass="84121">MQQTITKILVNGIVQGVGFRPFIYCLAKDMDLCGSVKNTPNGVKIILQCDESIADSFIADIKAKLPPLANIETIEKTICQTETKFTDFKILETLQGNSTTKIPADTAICNSCLDDIFNPRSRYYLYPYTSCTHCGPRFSTIQSLPYDRDKTTYKDFPLCNDCLASYTNPLDRHYHAQTIACSKCGPKLSHSFAEISQAIKAGKIIAIKSQNGFKLVVNATNTQAVTKLRNRKHRPNKPFALMALNTQSIQKHSAEVTTQQAELLNSTIKPIVLLKRHVTSNISKAIASNINQLGFMLPTTGTDYILFYHLLNQPQGSSWLSEAYDLVLIATSANISGESIIADNNEAHEKLKDIADLIVTDNRDIAIKSDDSVFHTIIGKNLPIRRSRGLVPQSIQLSDSLPDILATGAFLKNTFCFIKDNQAFVSQHIGNMDSQANIEFFELSLEHFQKMFGLKFDGIACDLHPDIYTTHFAQKFNLPIYQIQHHQAHLTAVIAEHNLQDQAIGLVLDGFGLGEDGLARGGELYHCDIDNLEFNRIGELDPIEYIGGDKVAKEPWRIALALCHKYNLEISNHLKEFPQAENIIKLLQNNSLPKSKTTSMGRLFDAVSSLLNICHINSYESQSAMELESLANQITIENNLFKISCENTLILEKLFKAIIKSSDKSIASNLWHGSLAYALVEWVSKSAQEKNIKTIILSGGCFQNKLLLTEVYTQLKELGFNVYISEKVPLNDGSISLGQAWLGAKKFKKGEIKCV</sequence>
<dbReference type="EC" id="6.2.-.-" evidence="8"/>
<feature type="domain" description="YrdC-like" evidence="11">
    <location>
        <begin position="189"/>
        <end position="389"/>
    </location>
</feature>
<dbReference type="Gene3D" id="3.30.420.360">
    <property type="match status" value="1"/>
</dbReference>
<evidence type="ECO:0000256" key="1">
    <source>
        <dbReference type="ARBA" id="ARBA00004711"/>
    </source>
</evidence>
<dbReference type="InterPro" id="IPR051060">
    <property type="entry name" value="Carbamoyltrans_HypF-like"/>
</dbReference>
<feature type="active site" evidence="9">
    <location>
        <position position="20"/>
    </location>
</feature>
<dbReference type="InterPro" id="IPR004421">
    <property type="entry name" value="Carbamoyltransferase_HypF"/>
</dbReference>
<evidence type="ECO:0000256" key="3">
    <source>
        <dbReference type="ARBA" id="ARBA00022598"/>
    </source>
</evidence>
<comment type="function">
    <text evidence="8">Involved in the maturation of [NiFe] hydrogenases. Along with HypE, it catalyzes the synthesis of the CN ligands of the active site iron of [NiFe]-hydrogenases. HypF functions as a carbamoyl transferase using carbamoylphosphate as a substrate and transferring the carboxamido moiety in an ATP-dependent reaction to the thiolate of the C-terminal cysteine of HypE yielding a protein-S-carboxamide.</text>
</comment>
<dbReference type="InterPro" id="IPR017968">
    <property type="entry name" value="Acylphosphatase_CS"/>
</dbReference>
<gene>
    <name evidence="12" type="primary">hypF</name>
    <name evidence="12" type="ORF">CDV26_00165</name>
</gene>
<dbReference type="PROSITE" id="PS00150">
    <property type="entry name" value="ACYLPHOSPHATASE_1"/>
    <property type="match status" value="1"/>
</dbReference>
<evidence type="ECO:0000256" key="7">
    <source>
        <dbReference type="ARBA" id="ARBA00048220"/>
    </source>
</evidence>
<dbReference type="RefSeq" id="WP_088771575.1">
    <property type="nucleotide sequence ID" value="NZ_CP022132.1"/>
</dbReference>
<keyword evidence="13" id="KW-1185">Reference proteome</keyword>
<dbReference type="InterPro" id="IPR017945">
    <property type="entry name" value="DHBP_synth_RibB-like_a/b_dom"/>
</dbReference>
<evidence type="ECO:0000256" key="9">
    <source>
        <dbReference type="PROSITE-ProRule" id="PRU00520"/>
    </source>
</evidence>
<dbReference type="InterPro" id="IPR036046">
    <property type="entry name" value="Acylphosphatase-like_dom_sf"/>
</dbReference>
<keyword evidence="5" id="KW-0863">Zinc-finger</keyword>
<comment type="catalytic activity">
    <reaction evidence="9">
        <text>an acyl phosphate + H2O = a carboxylate + phosphate + H(+)</text>
        <dbReference type="Rhea" id="RHEA:14965"/>
        <dbReference type="ChEBI" id="CHEBI:15377"/>
        <dbReference type="ChEBI" id="CHEBI:15378"/>
        <dbReference type="ChEBI" id="CHEBI:29067"/>
        <dbReference type="ChEBI" id="CHEBI:43474"/>
        <dbReference type="ChEBI" id="CHEBI:59918"/>
        <dbReference type="EC" id="3.6.1.7"/>
    </reaction>
</comment>
<accession>A0ABM6LWT6</accession>
<keyword evidence="9" id="KW-0378">Hydrolase</keyword>
<dbReference type="Pfam" id="PF07503">
    <property type="entry name" value="zf-HYPF"/>
    <property type="match status" value="2"/>
</dbReference>
<dbReference type="Pfam" id="PF17788">
    <property type="entry name" value="HypF_C"/>
    <property type="match status" value="1"/>
</dbReference>
<evidence type="ECO:0000313" key="12">
    <source>
        <dbReference type="EMBL" id="ASG67010.1"/>
    </source>
</evidence>
<evidence type="ECO:0000256" key="5">
    <source>
        <dbReference type="ARBA" id="ARBA00022771"/>
    </source>
</evidence>
<evidence type="ECO:0000256" key="2">
    <source>
        <dbReference type="ARBA" id="ARBA00008097"/>
    </source>
</evidence>
<feature type="domain" description="Acylphosphatase-like" evidence="10">
    <location>
        <begin position="5"/>
        <end position="92"/>
    </location>
</feature>
<dbReference type="Proteomes" id="UP000249910">
    <property type="component" value="Chromosome"/>
</dbReference>
<dbReference type="Pfam" id="PF00708">
    <property type="entry name" value="Acylphosphatase"/>
    <property type="match status" value="1"/>
</dbReference>
<dbReference type="SUPFAM" id="SSF54975">
    <property type="entry name" value="Acylphosphatase/BLUF domain-like"/>
    <property type="match status" value="1"/>
</dbReference>
<dbReference type="PANTHER" id="PTHR42959">
    <property type="entry name" value="CARBAMOYLTRANSFERASE"/>
    <property type="match status" value="1"/>
</dbReference>
<evidence type="ECO:0000256" key="8">
    <source>
        <dbReference type="PIRNR" id="PIRNR006256"/>
    </source>
</evidence>
<dbReference type="Gene3D" id="3.30.110.120">
    <property type="match status" value="1"/>
</dbReference>
<keyword evidence="4" id="KW-0479">Metal-binding</keyword>
<dbReference type="SUPFAM" id="SSF55821">
    <property type="entry name" value="YrdC/RibB"/>
    <property type="match status" value="1"/>
</dbReference>
<evidence type="ECO:0000313" key="13">
    <source>
        <dbReference type="Proteomes" id="UP000249910"/>
    </source>
</evidence>